<dbReference type="OMA" id="VICHPAK"/>
<dbReference type="GO" id="GO:0016787">
    <property type="term" value="F:hydrolase activity"/>
    <property type="evidence" value="ECO:0007669"/>
    <property type="project" value="InterPro"/>
</dbReference>
<dbReference type="AlphaFoldDB" id="A0A284RF71"/>
<feature type="domain" description="Dienelactone hydrolase" evidence="1">
    <location>
        <begin position="26"/>
        <end position="274"/>
    </location>
</feature>
<dbReference type="Proteomes" id="UP000219338">
    <property type="component" value="Unassembled WGS sequence"/>
</dbReference>
<dbReference type="OrthoDB" id="10019231at2759"/>
<dbReference type="InterPro" id="IPR002925">
    <property type="entry name" value="Dienelactn_hydro"/>
</dbReference>
<name>A0A284RF71_ARMOS</name>
<organism evidence="2 3">
    <name type="scientific">Armillaria ostoyae</name>
    <name type="common">Armillaria root rot fungus</name>
    <dbReference type="NCBI Taxonomy" id="47428"/>
    <lineage>
        <taxon>Eukaryota</taxon>
        <taxon>Fungi</taxon>
        <taxon>Dikarya</taxon>
        <taxon>Basidiomycota</taxon>
        <taxon>Agaricomycotina</taxon>
        <taxon>Agaricomycetes</taxon>
        <taxon>Agaricomycetidae</taxon>
        <taxon>Agaricales</taxon>
        <taxon>Marasmiineae</taxon>
        <taxon>Physalacriaceae</taxon>
        <taxon>Armillaria</taxon>
    </lineage>
</organism>
<dbReference type="EMBL" id="FUEG01000008">
    <property type="protein sequence ID" value="SJL07407.1"/>
    <property type="molecule type" value="Genomic_DNA"/>
</dbReference>
<keyword evidence="3" id="KW-1185">Reference proteome</keyword>
<proteinExistence type="predicted"/>
<dbReference type="Gene3D" id="3.40.50.1820">
    <property type="entry name" value="alpha/beta hydrolase"/>
    <property type="match status" value="1"/>
</dbReference>
<evidence type="ECO:0000313" key="2">
    <source>
        <dbReference type="EMBL" id="SJL07407.1"/>
    </source>
</evidence>
<dbReference type="STRING" id="47428.A0A284RF71"/>
<dbReference type="PANTHER" id="PTHR17630:SF44">
    <property type="entry name" value="PROTEIN AIM2"/>
    <property type="match status" value="1"/>
</dbReference>
<dbReference type="InterPro" id="IPR029058">
    <property type="entry name" value="AB_hydrolase_fold"/>
</dbReference>
<protein>
    <recommendedName>
        <fullName evidence="1">Dienelactone hydrolase domain-containing protein</fullName>
    </recommendedName>
</protein>
<evidence type="ECO:0000259" key="1">
    <source>
        <dbReference type="Pfam" id="PF01738"/>
    </source>
</evidence>
<dbReference type="SUPFAM" id="SSF53474">
    <property type="entry name" value="alpha/beta-Hydrolases"/>
    <property type="match status" value="1"/>
</dbReference>
<gene>
    <name evidence="2" type="ORF">ARMOST_10754</name>
</gene>
<reference evidence="3" key="1">
    <citation type="journal article" date="2017" name="Nat. Ecol. Evol.">
        <title>Genome expansion and lineage-specific genetic innovations in the forest pathogenic fungi Armillaria.</title>
        <authorList>
            <person name="Sipos G."/>
            <person name="Prasanna A.N."/>
            <person name="Walter M.C."/>
            <person name="O'Connor E."/>
            <person name="Balint B."/>
            <person name="Krizsan K."/>
            <person name="Kiss B."/>
            <person name="Hess J."/>
            <person name="Varga T."/>
            <person name="Slot J."/>
            <person name="Riley R."/>
            <person name="Boka B."/>
            <person name="Rigling D."/>
            <person name="Barry K."/>
            <person name="Lee J."/>
            <person name="Mihaltcheva S."/>
            <person name="LaButti K."/>
            <person name="Lipzen A."/>
            <person name="Waldron R."/>
            <person name="Moloney N.M."/>
            <person name="Sperisen C."/>
            <person name="Kredics L."/>
            <person name="Vagvoelgyi C."/>
            <person name="Patrignani A."/>
            <person name="Fitzpatrick D."/>
            <person name="Nagy I."/>
            <person name="Doyle S."/>
            <person name="Anderson J.B."/>
            <person name="Grigoriev I.V."/>
            <person name="Gueldener U."/>
            <person name="Muensterkoetter M."/>
            <person name="Nagy L.G."/>
        </authorList>
    </citation>
    <scope>NUCLEOTIDE SEQUENCE [LARGE SCALE GENOMIC DNA]</scope>
    <source>
        <strain evidence="3">C18/9</strain>
    </source>
</reference>
<dbReference type="Pfam" id="PF01738">
    <property type="entry name" value="DLH"/>
    <property type="match status" value="1"/>
</dbReference>
<dbReference type="PANTHER" id="PTHR17630">
    <property type="entry name" value="DIENELACTONE HYDROLASE"/>
    <property type="match status" value="1"/>
</dbReference>
<accession>A0A284RF71</accession>
<sequence length="276" mass="30338">MSCPDCYKGAALSGQPKGALSDVNGAYLASSPTGSSHAVVLLTDIFGLGLPNPKLLADFFSEQLGCDVWVPDLFDGEIFLSIPTLDVTCSGHAPVRPEQMMMPERAGQRPSLWGWIKIIWVALPTLPAIYRNRASVTDQRVRIFMDKLKSTKKYDKIGAVGYCFGGGTAIRFGATGLFDTLVICHPAKFSMDELKAIKVPSSWVCAEDDMIISHDLRLKAEAAMAERNDGVAYEFRDYKGTTHGFAARPNTDYPEVKEAYESALQQAVEWFKKTLI</sequence>
<evidence type="ECO:0000313" key="3">
    <source>
        <dbReference type="Proteomes" id="UP000219338"/>
    </source>
</evidence>